<dbReference type="Proteomes" id="UP000789901">
    <property type="component" value="Unassembled WGS sequence"/>
</dbReference>
<comment type="caution">
    <text evidence="2">The sequence shown here is derived from an EMBL/GenBank/DDBJ whole genome shotgun (WGS) entry which is preliminary data.</text>
</comment>
<evidence type="ECO:0000313" key="3">
    <source>
        <dbReference type="Proteomes" id="UP000789901"/>
    </source>
</evidence>
<feature type="non-terminal residue" evidence="2">
    <location>
        <position position="1"/>
    </location>
</feature>
<evidence type="ECO:0000313" key="2">
    <source>
        <dbReference type="EMBL" id="CAG8842453.1"/>
    </source>
</evidence>
<gene>
    <name evidence="2" type="ORF">GMARGA_LOCUS35994</name>
</gene>
<sequence>EKFEHLSDSQQSESVSFVTARSSSDPPPIYEEAIVQTGIY</sequence>
<protein>
    <submittedName>
        <fullName evidence="2">141_t:CDS:1</fullName>
    </submittedName>
</protein>
<dbReference type="EMBL" id="CAJVQB010069031">
    <property type="protein sequence ID" value="CAG8842453.1"/>
    <property type="molecule type" value="Genomic_DNA"/>
</dbReference>
<reference evidence="2 3" key="1">
    <citation type="submission" date="2021-06" db="EMBL/GenBank/DDBJ databases">
        <authorList>
            <person name="Kallberg Y."/>
            <person name="Tangrot J."/>
            <person name="Rosling A."/>
        </authorList>
    </citation>
    <scope>NUCLEOTIDE SEQUENCE [LARGE SCALE GENOMIC DNA]</scope>
    <source>
        <strain evidence="2 3">120-4 pot B 10/14</strain>
    </source>
</reference>
<feature type="region of interest" description="Disordered" evidence="1">
    <location>
        <begin position="1"/>
        <end position="28"/>
    </location>
</feature>
<feature type="compositionally biased region" description="Polar residues" evidence="1">
    <location>
        <begin position="8"/>
        <end position="24"/>
    </location>
</feature>
<evidence type="ECO:0000256" key="1">
    <source>
        <dbReference type="SAM" id="MobiDB-lite"/>
    </source>
</evidence>
<proteinExistence type="predicted"/>
<name>A0ABN7WWF9_GIGMA</name>
<organism evidence="2 3">
    <name type="scientific">Gigaspora margarita</name>
    <dbReference type="NCBI Taxonomy" id="4874"/>
    <lineage>
        <taxon>Eukaryota</taxon>
        <taxon>Fungi</taxon>
        <taxon>Fungi incertae sedis</taxon>
        <taxon>Mucoromycota</taxon>
        <taxon>Glomeromycotina</taxon>
        <taxon>Glomeromycetes</taxon>
        <taxon>Diversisporales</taxon>
        <taxon>Gigasporaceae</taxon>
        <taxon>Gigaspora</taxon>
    </lineage>
</organism>
<accession>A0ABN7WWF9</accession>
<keyword evidence="3" id="KW-1185">Reference proteome</keyword>